<dbReference type="GO" id="GO:0019563">
    <property type="term" value="P:glycerol catabolic process"/>
    <property type="evidence" value="ECO:0007669"/>
    <property type="project" value="TreeGrafter"/>
</dbReference>
<dbReference type="GO" id="GO:0005829">
    <property type="term" value="C:cytosol"/>
    <property type="evidence" value="ECO:0007669"/>
    <property type="project" value="TreeGrafter"/>
</dbReference>
<dbReference type="AlphaFoldDB" id="A0A1B1BJ98"/>
<dbReference type="Pfam" id="PF02734">
    <property type="entry name" value="Dak2"/>
    <property type="match status" value="1"/>
</dbReference>
<protein>
    <submittedName>
        <fullName evidence="4">Dihydroxyacetone kinase</fullName>
    </submittedName>
</protein>
<evidence type="ECO:0000313" key="5">
    <source>
        <dbReference type="Proteomes" id="UP000092582"/>
    </source>
</evidence>
<accession>A0A1B1BJ98</accession>
<keyword evidence="1" id="KW-0808">Transferase</keyword>
<dbReference type="NCBIfam" id="TIGR02365">
    <property type="entry name" value="dha_L_ycgS"/>
    <property type="match status" value="1"/>
</dbReference>
<gene>
    <name evidence="4" type="ORF">PA27867_1729</name>
</gene>
<dbReference type="OrthoDB" id="9800291at2"/>
<sequence length="212" mass="21266">MSVDVAWAEAWIRNSARVLSENRAELNTLDREIGDGDHGENMDRGFQAMLSKLDAATDAGTPAELLKTLAATLISTVGGAAGPLYGTAYLKAAAAVAGAAALDGPAVVALLTAGRDGIVLRGKAESGDKTMVDAWTPAVDAATAAEAAGESPERILAAAADAADAGAAATVPLIARKGRASYLGERSIGHLDPGARSTALILRCASDAAAQS</sequence>
<dbReference type="InterPro" id="IPR036117">
    <property type="entry name" value="DhaL_dom_sf"/>
</dbReference>
<dbReference type="RefSeq" id="WP_066595348.1">
    <property type="nucleotide sequence ID" value="NZ_CP016282.1"/>
</dbReference>
<keyword evidence="5" id="KW-1185">Reference proteome</keyword>
<proteinExistence type="predicted"/>
<name>A0A1B1BJ98_9MICO</name>
<dbReference type="GO" id="GO:0004371">
    <property type="term" value="F:glycerone kinase activity"/>
    <property type="evidence" value="ECO:0007669"/>
    <property type="project" value="InterPro"/>
</dbReference>
<dbReference type="InterPro" id="IPR050861">
    <property type="entry name" value="Dihydroxyacetone_Kinase"/>
</dbReference>
<dbReference type="Proteomes" id="UP000092582">
    <property type="component" value="Chromosome 1"/>
</dbReference>
<reference evidence="4 5" key="1">
    <citation type="submission" date="2016-06" db="EMBL/GenBank/DDBJ databases">
        <title>Genome sequencing of Cryobacterium arcticum PAMC 27867.</title>
        <authorList>
            <person name="Lee J."/>
            <person name="Kim O.-S."/>
        </authorList>
    </citation>
    <scope>NUCLEOTIDE SEQUENCE [LARGE SCALE GENOMIC DNA]</scope>
    <source>
        <strain evidence="4 5">PAMC 27867</strain>
    </source>
</reference>
<dbReference type="SUPFAM" id="SSF101473">
    <property type="entry name" value="DhaL-like"/>
    <property type="match status" value="1"/>
</dbReference>
<evidence type="ECO:0000256" key="1">
    <source>
        <dbReference type="ARBA" id="ARBA00022679"/>
    </source>
</evidence>
<dbReference type="SMART" id="SM01120">
    <property type="entry name" value="Dak2"/>
    <property type="match status" value="1"/>
</dbReference>
<dbReference type="PANTHER" id="PTHR28629">
    <property type="entry name" value="TRIOKINASE/FMN CYCLASE"/>
    <property type="match status" value="1"/>
</dbReference>
<dbReference type="PATRIC" id="fig|670052.7.peg.1784"/>
<dbReference type="PROSITE" id="PS51480">
    <property type="entry name" value="DHAL"/>
    <property type="match status" value="1"/>
</dbReference>
<dbReference type="EMBL" id="CP016282">
    <property type="protein sequence ID" value="ANP72682.1"/>
    <property type="molecule type" value="Genomic_DNA"/>
</dbReference>
<dbReference type="STRING" id="670052.PA27867_1729"/>
<dbReference type="KEGG" id="cart:PA27867_1729"/>
<dbReference type="InterPro" id="IPR004007">
    <property type="entry name" value="DhaL_dom"/>
</dbReference>
<dbReference type="PANTHER" id="PTHR28629:SF4">
    <property type="entry name" value="TRIOKINASE_FMN CYCLASE"/>
    <property type="match status" value="1"/>
</dbReference>
<dbReference type="InterPro" id="IPR012737">
    <property type="entry name" value="DhaK_L_YcgS"/>
</dbReference>
<evidence type="ECO:0000313" key="4">
    <source>
        <dbReference type="EMBL" id="ANP72682.1"/>
    </source>
</evidence>
<keyword evidence="2 4" id="KW-0418">Kinase</keyword>
<organism evidence="4 5">
    <name type="scientific">Cryobacterium arcticum</name>
    <dbReference type="NCBI Taxonomy" id="670052"/>
    <lineage>
        <taxon>Bacteria</taxon>
        <taxon>Bacillati</taxon>
        <taxon>Actinomycetota</taxon>
        <taxon>Actinomycetes</taxon>
        <taxon>Micrococcales</taxon>
        <taxon>Microbacteriaceae</taxon>
        <taxon>Cryobacterium</taxon>
    </lineage>
</organism>
<evidence type="ECO:0000256" key="2">
    <source>
        <dbReference type="ARBA" id="ARBA00022777"/>
    </source>
</evidence>
<feature type="domain" description="DhaL" evidence="3">
    <location>
        <begin position="6"/>
        <end position="207"/>
    </location>
</feature>
<evidence type="ECO:0000259" key="3">
    <source>
        <dbReference type="PROSITE" id="PS51480"/>
    </source>
</evidence>
<dbReference type="Gene3D" id="1.25.40.340">
    <property type="match status" value="1"/>
</dbReference>
<dbReference type="FunFam" id="1.25.40.340:FF:000002">
    <property type="entry name" value="Dihydroxyacetone kinase, L subunit"/>
    <property type="match status" value="1"/>
</dbReference>